<name>A0ABR4CSI4_9HELO</name>
<proteinExistence type="predicted"/>
<sequence>MSFGFGVGDFLAVGKLSLHLWRSFKDAPQEFAEIRRELSSINIVIADVSDQTGTPTSLLNRRGASRKEELLTLCENLTSTLEELQETYRKFRNMGRNAWMRARLGERDLQSLRSKLSLHIGLLETFVSSLTLASVGRMEPMMVEVLRIVQGMARGHGAGANSLVQASDERVDGWDTLEREFQSGGVPIDFVQSHANDIMTLVNEVIDEEMLGDAAEIQPCDSASQVGVQSSISGVYGRPHFGPNLSHRSLQTPSPVLSSNQVLENMLKEIPGDEILAKIREATTLMLNHGYDLEKIQQPRKQPALPPPLRPVKLQTKPPKPSIFPSSKRAFAKSLAAEQSQALEREANVMLIGTTKRGMIMQNSKPRSISETSMARERFATKLITATLLESS</sequence>
<gene>
    <name evidence="3" type="ORF">VTL71DRAFT_12163</name>
</gene>
<evidence type="ECO:0000313" key="3">
    <source>
        <dbReference type="EMBL" id="KAL2072820.1"/>
    </source>
</evidence>
<dbReference type="EMBL" id="JAZHXI010000004">
    <property type="protein sequence ID" value="KAL2072820.1"/>
    <property type="molecule type" value="Genomic_DNA"/>
</dbReference>
<keyword evidence="4" id="KW-1185">Reference proteome</keyword>
<comment type="caution">
    <text evidence="3">The sequence shown here is derived from an EMBL/GenBank/DDBJ whole genome shotgun (WGS) entry which is preliminary data.</text>
</comment>
<evidence type="ECO:0000256" key="1">
    <source>
        <dbReference type="SAM" id="Coils"/>
    </source>
</evidence>
<organism evidence="3 4">
    <name type="scientific">Oculimacula yallundae</name>
    <dbReference type="NCBI Taxonomy" id="86028"/>
    <lineage>
        <taxon>Eukaryota</taxon>
        <taxon>Fungi</taxon>
        <taxon>Dikarya</taxon>
        <taxon>Ascomycota</taxon>
        <taxon>Pezizomycotina</taxon>
        <taxon>Leotiomycetes</taxon>
        <taxon>Helotiales</taxon>
        <taxon>Ploettnerulaceae</taxon>
        <taxon>Oculimacula</taxon>
    </lineage>
</organism>
<evidence type="ECO:0000256" key="2">
    <source>
        <dbReference type="SAM" id="MobiDB-lite"/>
    </source>
</evidence>
<feature type="coiled-coil region" evidence="1">
    <location>
        <begin position="67"/>
        <end position="94"/>
    </location>
</feature>
<reference evidence="3 4" key="1">
    <citation type="journal article" date="2024" name="Commun. Biol.">
        <title>Comparative genomic analysis of thermophilic fungi reveals convergent evolutionary adaptations and gene losses.</title>
        <authorList>
            <person name="Steindorff A.S."/>
            <person name="Aguilar-Pontes M.V."/>
            <person name="Robinson A.J."/>
            <person name="Andreopoulos B."/>
            <person name="LaButti K."/>
            <person name="Kuo A."/>
            <person name="Mondo S."/>
            <person name="Riley R."/>
            <person name="Otillar R."/>
            <person name="Haridas S."/>
            <person name="Lipzen A."/>
            <person name="Grimwood J."/>
            <person name="Schmutz J."/>
            <person name="Clum A."/>
            <person name="Reid I.D."/>
            <person name="Moisan M.C."/>
            <person name="Butler G."/>
            <person name="Nguyen T.T.M."/>
            <person name="Dewar K."/>
            <person name="Conant G."/>
            <person name="Drula E."/>
            <person name="Henrissat B."/>
            <person name="Hansel C."/>
            <person name="Singer S."/>
            <person name="Hutchinson M.I."/>
            <person name="de Vries R.P."/>
            <person name="Natvig D.O."/>
            <person name="Powell A.J."/>
            <person name="Tsang A."/>
            <person name="Grigoriev I.V."/>
        </authorList>
    </citation>
    <scope>NUCLEOTIDE SEQUENCE [LARGE SCALE GENOMIC DNA]</scope>
    <source>
        <strain evidence="3 4">CBS 494.80</strain>
    </source>
</reference>
<accession>A0ABR4CSI4</accession>
<dbReference type="Proteomes" id="UP001595075">
    <property type="component" value="Unassembled WGS sequence"/>
</dbReference>
<protein>
    <submittedName>
        <fullName evidence="3">Uncharacterized protein</fullName>
    </submittedName>
</protein>
<evidence type="ECO:0000313" key="4">
    <source>
        <dbReference type="Proteomes" id="UP001595075"/>
    </source>
</evidence>
<feature type="region of interest" description="Disordered" evidence="2">
    <location>
        <begin position="298"/>
        <end position="324"/>
    </location>
</feature>
<keyword evidence="1" id="KW-0175">Coiled coil</keyword>